<keyword evidence="3" id="KW-1185">Reference proteome</keyword>
<evidence type="ECO:0000256" key="1">
    <source>
        <dbReference type="SAM" id="MobiDB-lite"/>
    </source>
</evidence>
<name>A0A317SSK9_9PEZI</name>
<comment type="caution">
    <text evidence="2">The sequence shown here is derived from an EMBL/GenBank/DDBJ whole genome shotgun (WGS) entry which is preliminary data.</text>
</comment>
<organism evidence="2 3">
    <name type="scientific">Tuber magnatum</name>
    <name type="common">white Piedmont truffle</name>
    <dbReference type="NCBI Taxonomy" id="42249"/>
    <lineage>
        <taxon>Eukaryota</taxon>
        <taxon>Fungi</taxon>
        <taxon>Dikarya</taxon>
        <taxon>Ascomycota</taxon>
        <taxon>Pezizomycotina</taxon>
        <taxon>Pezizomycetes</taxon>
        <taxon>Pezizales</taxon>
        <taxon>Tuberaceae</taxon>
        <taxon>Tuber</taxon>
    </lineage>
</organism>
<dbReference type="EMBL" id="PYWC01000034">
    <property type="protein sequence ID" value="PWW76376.1"/>
    <property type="molecule type" value="Genomic_DNA"/>
</dbReference>
<reference evidence="2 3" key="1">
    <citation type="submission" date="2018-03" db="EMBL/GenBank/DDBJ databases">
        <title>Genomes of Pezizomycetes fungi and the evolution of truffles.</title>
        <authorList>
            <person name="Murat C."/>
            <person name="Payen T."/>
            <person name="Noel B."/>
            <person name="Kuo A."/>
            <person name="Martin F.M."/>
        </authorList>
    </citation>
    <scope>NUCLEOTIDE SEQUENCE [LARGE SCALE GENOMIC DNA]</scope>
    <source>
        <strain evidence="2">091103-1</strain>
    </source>
</reference>
<evidence type="ECO:0000313" key="3">
    <source>
        <dbReference type="Proteomes" id="UP000246991"/>
    </source>
</evidence>
<sequence length="458" mass="50601">MSGHHYEPVVGSPRTLSGYVPISTSNRYFTPMSTLSGHRSPGSSRGNYSAGGPTPKESPPMPRFRWMEASLPITGHRVSSPTSPPPATPEFKKMEIAIQPPTVEDKPVYNHGHWYRKSDDSSNAPLPATVYVPGEGGEEDELLPEEDIYELHMQRPNNSSVYHTPPKSMWGSVPEMSGFRAALSPIPHYPDTSDTTLLSYSALSYSEHTQTDLVSLRSAAQGAKRMPGTQNEEGKTFVLNMYRQAPLEHPNPVPRSIFFPEHFTFGTSPNNPFYSIYAMRETPQAETFNELTLLRRDPVTSMDLSVIILGLEPPSRRISPADDGPITLIYPKEAVLSAMSPSTPLTGDHNTGALTMDPRPKLQEARAKEAIQRAYATEFCRLAWNAQRRRCYLYHPGVAEGGDAYLVEITGGVGFDHPGARGSIKLINVDTNETIVELDFARSLLFVNTRATGRITND</sequence>
<dbReference type="Proteomes" id="UP000246991">
    <property type="component" value="Unassembled WGS sequence"/>
</dbReference>
<accession>A0A317SSK9</accession>
<dbReference type="AlphaFoldDB" id="A0A317SSK9"/>
<dbReference type="OrthoDB" id="5383338at2759"/>
<proteinExistence type="predicted"/>
<evidence type="ECO:0000313" key="2">
    <source>
        <dbReference type="EMBL" id="PWW76376.1"/>
    </source>
</evidence>
<feature type="region of interest" description="Disordered" evidence="1">
    <location>
        <begin position="30"/>
        <end position="62"/>
    </location>
</feature>
<protein>
    <submittedName>
        <fullName evidence="2">Uncharacterized protein</fullName>
    </submittedName>
</protein>
<feature type="compositionally biased region" description="Polar residues" evidence="1">
    <location>
        <begin position="30"/>
        <end position="47"/>
    </location>
</feature>
<gene>
    <name evidence="2" type="ORF">C7212DRAFT_363227</name>
</gene>